<dbReference type="AlphaFoldDB" id="A0A318TV34"/>
<dbReference type="Gene3D" id="3.40.630.30">
    <property type="match status" value="1"/>
</dbReference>
<dbReference type="EMBL" id="QJTJ01000002">
    <property type="protein sequence ID" value="PYF08524.1"/>
    <property type="molecule type" value="Genomic_DNA"/>
</dbReference>
<dbReference type="Pfam" id="PF00583">
    <property type="entry name" value="Acetyltransf_1"/>
    <property type="match status" value="1"/>
</dbReference>
<evidence type="ECO:0000313" key="2">
    <source>
        <dbReference type="EMBL" id="PYF08524.1"/>
    </source>
</evidence>
<dbReference type="InterPro" id="IPR000182">
    <property type="entry name" value="GNAT_dom"/>
</dbReference>
<dbReference type="RefSeq" id="WP_107931597.1">
    <property type="nucleotide sequence ID" value="NZ_PYWJ01000001.1"/>
</dbReference>
<gene>
    <name evidence="2" type="ORF">BJ095_102290</name>
</gene>
<accession>A0A318TV34</accession>
<comment type="caution">
    <text evidence="2">The sequence shown here is derived from an EMBL/GenBank/DDBJ whole genome shotgun (WGS) entry which is preliminary data.</text>
</comment>
<evidence type="ECO:0000313" key="3">
    <source>
        <dbReference type="Proteomes" id="UP000247416"/>
    </source>
</evidence>
<dbReference type="CDD" id="cd04301">
    <property type="entry name" value="NAT_SF"/>
    <property type="match status" value="1"/>
</dbReference>
<feature type="domain" description="N-acetyltransferase" evidence="1">
    <location>
        <begin position="3"/>
        <end position="154"/>
    </location>
</feature>
<protein>
    <submittedName>
        <fullName evidence="2">Acetyltransferase (GNAT) family protein</fullName>
    </submittedName>
</protein>
<keyword evidence="2" id="KW-0808">Transferase</keyword>
<keyword evidence="3" id="KW-1185">Reference proteome</keyword>
<sequence>MEIKLIKATAGDVLLLHDVQTRAFQPLLEKYLDYETNPANEPINRLFEKIQYSSFFKIVVDQKCVGGIRIVRKDASYWISPIFVLPDYQGKGIAQQAIEQVEQSFTNYNTWELHTILEEKGNCYLYEKLGYERTDFEQIVNDKMTLIGYKKTKQ</sequence>
<dbReference type="InterPro" id="IPR016181">
    <property type="entry name" value="Acyl_CoA_acyltransferase"/>
</dbReference>
<organism evidence="2 3">
    <name type="scientific">Ureibacillus chungkukjangi</name>
    <dbReference type="NCBI Taxonomy" id="1202712"/>
    <lineage>
        <taxon>Bacteria</taxon>
        <taxon>Bacillati</taxon>
        <taxon>Bacillota</taxon>
        <taxon>Bacilli</taxon>
        <taxon>Bacillales</taxon>
        <taxon>Caryophanaceae</taxon>
        <taxon>Ureibacillus</taxon>
    </lineage>
</organism>
<evidence type="ECO:0000259" key="1">
    <source>
        <dbReference type="PROSITE" id="PS51186"/>
    </source>
</evidence>
<name>A0A318TV34_9BACL</name>
<dbReference type="GO" id="GO:0016747">
    <property type="term" value="F:acyltransferase activity, transferring groups other than amino-acyl groups"/>
    <property type="evidence" value="ECO:0007669"/>
    <property type="project" value="InterPro"/>
</dbReference>
<dbReference type="PROSITE" id="PS51186">
    <property type="entry name" value="GNAT"/>
    <property type="match status" value="1"/>
</dbReference>
<proteinExistence type="predicted"/>
<reference evidence="2 3" key="1">
    <citation type="submission" date="2018-06" db="EMBL/GenBank/DDBJ databases">
        <title>Genomic Encyclopedia of Archaeal and Bacterial Type Strains, Phase II (KMG-II): from individual species to whole genera.</title>
        <authorList>
            <person name="Goeker M."/>
        </authorList>
    </citation>
    <scope>NUCLEOTIDE SEQUENCE [LARGE SCALE GENOMIC DNA]</scope>
    <source>
        <strain evidence="2 3">KACC 16626</strain>
    </source>
</reference>
<dbReference type="SUPFAM" id="SSF55729">
    <property type="entry name" value="Acyl-CoA N-acyltransferases (Nat)"/>
    <property type="match status" value="1"/>
</dbReference>
<dbReference type="Proteomes" id="UP000247416">
    <property type="component" value="Unassembled WGS sequence"/>
</dbReference>
<dbReference type="OrthoDB" id="9786032at2"/>